<evidence type="ECO:0000313" key="2">
    <source>
        <dbReference type="EMBL" id="CAH0375069.1"/>
    </source>
</evidence>
<sequence>MLRFARTSLSACRRACSPGRTSATAAAITLTTLPIMPSLLSLLPQRLERAILSTIKAHSLGRRAYNALCWHPHSFGRRQALRPWLRSLVTTSCVHVAADGRATATPRDALPPRRGVRIVAISDTHNLHGDLRQVPDGDVLIHCGDGLRRGGDEDAVRALGRWLASQPHAVKVVTGGNHDATLERLSRERVAELLGTGVHFAVNEGVKVEGIRIFVSPYSNANSARSPNRAFQGDDVLEELRATLPAFAKDGLDVFVSHGPPAGILDKGAGSDALAELVRDTKPRYHIFGHQHNCFGTIVKGRTCFVNASSTDGLFALCKPPLVVDVVADAAAMAPSESFFDVDYMRGRLALVS</sequence>
<reference evidence="2" key="1">
    <citation type="submission" date="2021-11" db="EMBL/GenBank/DDBJ databases">
        <authorList>
            <consortium name="Genoscope - CEA"/>
            <person name="William W."/>
        </authorList>
    </citation>
    <scope>NUCLEOTIDE SEQUENCE</scope>
</reference>
<accession>A0A8J2X0I5</accession>
<dbReference type="GO" id="GO:0016787">
    <property type="term" value="F:hydrolase activity"/>
    <property type="evidence" value="ECO:0007669"/>
    <property type="project" value="InterPro"/>
</dbReference>
<gene>
    <name evidence="2" type="ORF">PECAL_4P23900</name>
</gene>
<name>A0A8J2X0I5_9STRA</name>
<evidence type="ECO:0000259" key="1">
    <source>
        <dbReference type="Pfam" id="PF00149"/>
    </source>
</evidence>
<dbReference type="EMBL" id="CAKKNE010000004">
    <property type="protein sequence ID" value="CAH0375069.1"/>
    <property type="molecule type" value="Genomic_DNA"/>
</dbReference>
<organism evidence="2 3">
    <name type="scientific">Pelagomonas calceolata</name>
    <dbReference type="NCBI Taxonomy" id="35677"/>
    <lineage>
        <taxon>Eukaryota</taxon>
        <taxon>Sar</taxon>
        <taxon>Stramenopiles</taxon>
        <taxon>Ochrophyta</taxon>
        <taxon>Pelagophyceae</taxon>
        <taxon>Pelagomonadales</taxon>
        <taxon>Pelagomonadaceae</taxon>
        <taxon>Pelagomonas</taxon>
    </lineage>
</organism>
<dbReference type="Gene3D" id="3.60.21.10">
    <property type="match status" value="1"/>
</dbReference>
<dbReference type="Pfam" id="PF00149">
    <property type="entry name" value="Metallophos"/>
    <property type="match status" value="1"/>
</dbReference>
<dbReference type="AlphaFoldDB" id="A0A8J2X0I5"/>
<keyword evidence="3" id="KW-1185">Reference proteome</keyword>
<dbReference type="OrthoDB" id="630188at2759"/>
<proteinExistence type="predicted"/>
<dbReference type="InterPro" id="IPR004843">
    <property type="entry name" value="Calcineurin-like_PHP"/>
</dbReference>
<dbReference type="PANTHER" id="PTHR12905">
    <property type="entry name" value="METALLOPHOSPHOESTERASE"/>
    <property type="match status" value="1"/>
</dbReference>
<dbReference type="CDD" id="cd07379">
    <property type="entry name" value="MPP_239FB"/>
    <property type="match status" value="1"/>
</dbReference>
<feature type="domain" description="Calcineurin-like phosphoesterase" evidence="1">
    <location>
        <begin position="117"/>
        <end position="293"/>
    </location>
</feature>
<evidence type="ECO:0000313" key="3">
    <source>
        <dbReference type="Proteomes" id="UP000789595"/>
    </source>
</evidence>
<dbReference type="PANTHER" id="PTHR12905:SF0">
    <property type="entry name" value="CALCINEURIN-LIKE PHOSPHOESTERASE DOMAIN-CONTAINING PROTEIN"/>
    <property type="match status" value="1"/>
</dbReference>
<dbReference type="InterPro" id="IPR029052">
    <property type="entry name" value="Metallo-depent_PP-like"/>
</dbReference>
<protein>
    <recommendedName>
        <fullName evidence="1">Calcineurin-like phosphoesterase domain-containing protein</fullName>
    </recommendedName>
</protein>
<comment type="caution">
    <text evidence="2">The sequence shown here is derived from an EMBL/GenBank/DDBJ whole genome shotgun (WGS) entry which is preliminary data.</text>
</comment>
<dbReference type="Proteomes" id="UP000789595">
    <property type="component" value="Unassembled WGS sequence"/>
</dbReference>
<dbReference type="SUPFAM" id="SSF56300">
    <property type="entry name" value="Metallo-dependent phosphatases"/>
    <property type="match status" value="1"/>
</dbReference>
<dbReference type="InterPro" id="IPR051693">
    <property type="entry name" value="UPF0046_metallophosphoest"/>
</dbReference>